<dbReference type="SUPFAM" id="SSF52540">
    <property type="entry name" value="P-loop containing nucleoside triphosphate hydrolases"/>
    <property type="match status" value="1"/>
</dbReference>
<evidence type="ECO:0000256" key="3">
    <source>
        <dbReference type="ARBA" id="ARBA00022692"/>
    </source>
</evidence>
<comment type="caution">
    <text evidence="10">The sequence shown here is derived from an EMBL/GenBank/DDBJ whole genome shotgun (WGS) entry which is preliminary data.</text>
</comment>
<dbReference type="CDD" id="cd18580">
    <property type="entry name" value="ABC_6TM_ABCC_D2"/>
    <property type="match status" value="1"/>
</dbReference>
<feature type="transmembrane region" description="Helical" evidence="8">
    <location>
        <begin position="150"/>
        <end position="170"/>
    </location>
</feature>
<evidence type="ECO:0000256" key="2">
    <source>
        <dbReference type="ARBA" id="ARBA00022448"/>
    </source>
</evidence>
<proteinExistence type="predicted"/>
<dbReference type="InterPro" id="IPR027417">
    <property type="entry name" value="P-loop_NTPase"/>
</dbReference>
<dbReference type="Pfam" id="PF00664">
    <property type="entry name" value="ABC_membrane"/>
    <property type="match status" value="1"/>
</dbReference>
<name>A0AAN9UTE9_9PEZI</name>
<comment type="subcellular location">
    <subcellularLocation>
        <location evidence="1">Membrane</location>
        <topology evidence="1">Multi-pass membrane protein</topology>
    </subcellularLocation>
</comment>
<dbReference type="GO" id="GO:0016887">
    <property type="term" value="F:ATP hydrolysis activity"/>
    <property type="evidence" value="ECO:0007669"/>
    <property type="project" value="InterPro"/>
</dbReference>
<dbReference type="PROSITE" id="PS50929">
    <property type="entry name" value="ABC_TM1F"/>
    <property type="match status" value="1"/>
</dbReference>
<keyword evidence="4" id="KW-0547">Nucleotide-binding</keyword>
<accession>A0AAN9UTE9</accession>
<evidence type="ECO:0000256" key="6">
    <source>
        <dbReference type="ARBA" id="ARBA00022989"/>
    </source>
</evidence>
<dbReference type="InterPro" id="IPR044726">
    <property type="entry name" value="ABCC_6TM_D2"/>
</dbReference>
<evidence type="ECO:0000256" key="8">
    <source>
        <dbReference type="SAM" id="Phobius"/>
    </source>
</evidence>
<dbReference type="InterPro" id="IPR050173">
    <property type="entry name" value="ABC_transporter_C-like"/>
</dbReference>
<dbReference type="AlphaFoldDB" id="A0AAN9UTE9"/>
<dbReference type="EMBL" id="JAKJXP020000034">
    <property type="protein sequence ID" value="KAK7752832.1"/>
    <property type="molecule type" value="Genomic_DNA"/>
</dbReference>
<dbReference type="SUPFAM" id="SSF90123">
    <property type="entry name" value="ABC transporter transmembrane region"/>
    <property type="match status" value="1"/>
</dbReference>
<dbReference type="InterPro" id="IPR003439">
    <property type="entry name" value="ABC_transporter-like_ATP-bd"/>
</dbReference>
<evidence type="ECO:0000259" key="9">
    <source>
        <dbReference type="PROSITE" id="PS50929"/>
    </source>
</evidence>
<evidence type="ECO:0000313" key="10">
    <source>
        <dbReference type="EMBL" id="KAK7752832.1"/>
    </source>
</evidence>
<dbReference type="InterPro" id="IPR036640">
    <property type="entry name" value="ABC1_TM_sf"/>
</dbReference>
<dbReference type="Gene3D" id="3.40.50.300">
    <property type="entry name" value="P-loop containing nucleotide triphosphate hydrolases"/>
    <property type="match status" value="1"/>
</dbReference>
<evidence type="ECO:0000256" key="7">
    <source>
        <dbReference type="ARBA" id="ARBA00023136"/>
    </source>
</evidence>
<dbReference type="GO" id="GO:0016020">
    <property type="term" value="C:membrane"/>
    <property type="evidence" value="ECO:0007669"/>
    <property type="project" value="UniProtKB-SubCell"/>
</dbReference>
<gene>
    <name evidence="10" type="ORF">SLS62_005174</name>
</gene>
<evidence type="ECO:0000313" key="11">
    <source>
        <dbReference type="Proteomes" id="UP001320420"/>
    </source>
</evidence>
<sequence>MLKVLQDATFVFISGTDAGTLINRFNQDLTLVDMRLPLDLLNTFSSALICIAQIVLVAFAAVFSLIILPVVFVVLLLLQYFYLRTSKQMRQLDLQSTAGLQSKVSESCAGLVTVRAHGWQETMRTEIQEKLDRSQEPWYLLAMIQTWLRFVLNLTVAGLSVTVVGVAVGTRHTTTASAIGVAFLNMVSLGEMLTNLISSWTSLETSLGAIARIRAFEENTPTEGEVASPIDVPPEWPGVGPLVLDNVYVSYNAGVEKPTWALENISLQIKAGERIAVCGRSGSGKSSFLLALLTLIDTPSGTITLDGVDISRVRQQVLRSRFNVVSQDTFVHGEVIRDALDPDGKLSDEAITEVLTECAILDKIIAAGGLSSNLSDTHLSIGETQLFALARTILQAGVRKGGIVLFDEATSR</sequence>
<dbReference type="PANTHER" id="PTHR24223">
    <property type="entry name" value="ATP-BINDING CASSETTE SUB-FAMILY C"/>
    <property type="match status" value="1"/>
</dbReference>
<keyword evidence="3 8" id="KW-0812">Transmembrane</keyword>
<keyword evidence="5" id="KW-0067">ATP-binding</keyword>
<evidence type="ECO:0000256" key="5">
    <source>
        <dbReference type="ARBA" id="ARBA00022840"/>
    </source>
</evidence>
<dbReference type="GO" id="GO:0140359">
    <property type="term" value="F:ABC-type transporter activity"/>
    <property type="evidence" value="ECO:0007669"/>
    <property type="project" value="InterPro"/>
</dbReference>
<dbReference type="Proteomes" id="UP001320420">
    <property type="component" value="Unassembled WGS sequence"/>
</dbReference>
<dbReference type="Gene3D" id="1.20.1560.10">
    <property type="entry name" value="ABC transporter type 1, transmembrane domain"/>
    <property type="match status" value="1"/>
</dbReference>
<keyword evidence="11" id="KW-1185">Reference proteome</keyword>
<keyword evidence="7 8" id="KW-0472">Membrane</keyword>
<feature type="transmembrane region" description="Helical" evidence="8">
    <location>
        <begin position="40"/>
        <end position="60"/>
    </location>
</feature>
<evidence type="ECO:0000256" key="1">
    <source>
        <dbReference type="ARBA" id="ARBA00004141"/>
    </source>
</evidence>
<feature type="domain" description="ABC transmembrane type-1" evidence="9">
    <location>
        <begin position="1"/>
        <end position="205"/>
    </location>
</feature>
<keyword evidence="6 8" id="KW-1133">Transmembrane helix</keyword>
<dbReference type="GO" id="GO:0005524">
    <property type="term" value="F:ATP binding"/>
    <property type="evidence" value="ECO:0007669"/>
    <property type="project" value="UniProtKB-KW"/>
</dbReference>
<feature type="transmembrane region" description="Helical" evidence="8">
    <location>
        <begin position="66"/>
        <end position="83"/>
    </location>
</feature>
<protein>
    <recommendedName>
        <fullName evidence="9">ABC transmembrane type-1 domain-containing protein</fullName>
    </recommendedName>
</protein>
<dbReference type="PANTHER" id="PTHR24223:SF399">
    <property type="entry name" value="ABC TRANSPORTER ATNG"/>
    <property type="match status" value="1"/>
</dbReference>
<organism evidence="10 11">
    <name type="scientific">Diatrype stigma</name>
    <dbReference type="NCBI Taxonomy" id="117547"/>
    <lineage>
        <taxon>Eukaryota</taxon>
        <taxon>Fungi</taxon>
        <taxon>Dikarya</taxon>
        <taxon>Ascomycota</taxon>
        <taxon>Pezizomycotina</taxon>
        <taxon>Sordariomycetes</taxon>
        <taxon>Xylariomycetidae</taxon>
        <taxon>Xylariales</taxon>
        <taxon>Diatrypaceae</taxon>
        <taxon>Diatrype</taxon>
    </lineage>
</organism>
<keyword evidence="2" id="KW-0813">Transport</keyword>
<dbReference type="Pfam" id="PF00005">
    <property type="entry name" value="ABC_tran"/>
    <property type="match status" value="1"/>
</dbReference>
<evidence type="ECO:0000256" key="4">
    <source>
        <dbReference type="ARBA" id="ARBA00022741"/>
    </source>
</evidence>
<reference evidence="10 11" key="1">
    <citation type="submission" date="2024-02" db="EMBL/GenBank/DDBJ databases">
        <title>De novo assembly and annotation of 12 fungi associated with fruit tree decline syndrome in Ontario, Canada.</title>
        <authorList>
            <person name="Sulman M."/>
            <person name="Ellouze W."/>
            <person name="Ilyukhin E."/>
        </authorList>
    </citation>
    <scope>NUCLEOTIDE SEQUENCE [LARGE SCALE GENOMIC DNA]</scope>
    <source>
        <strain evidence="10 11">M11/M66-122</strain>
    </source>
</reference>
<dbReference type="InterPro" id="IPR011527">
    <property type="entry name" value="ABC1_TM_dom"/>
</dbReference>